<dbReference type="Proteomes" id="UP001498398">
    <property type="component" value="Unassembled WGS sequence"/>
</dbReference>
<dbReference type="EMBL" id="JBANRG010000008">
    <property type="protein sequence ID" value="KAK7464429.1"/>
    <property type="molecule type" value="Genomic_DNA"/>
</dbReference>
<protein>
    <recommendedName>
        <fullName evidence="4">Protein kinase domain-containing protein</fullName>
    </recommendedName>
</protein>
<evidence type="ECO:0000256" key="1">
    <source>
        <dbReference type="SAM" id="MobiDB-lite"/>
    </source>
</evidence>
<proteinExistence type="predicted"/>
<keyword evidence="3" id="KW-1185">Reference proteome</keyword>
<sequence length="155" mass="17752">MHINSESYHAEGTTSQLQNVESPRQIHPNVQFTVQRVLEPLANPMADPREYAQTFFDILQIHKWLQVVDHPKILHRGINPTNIMFYRRDDDTVQAVLNDFDLSSDHLLRGCSSQRMGSLTCPSIGISKENMTTGMDSKLCSMIFCCHYEERGSKI</sequence>
<name>A0ABR1JRK4_9AGAR</name>
<accession>A0ABR1JRK4</accession>
<reference evidence="2 3" key="1">
    <citation type="submission" date="2024-01" db="EMBL/GenBank/DDBJ databases">
        <title>A draft genome for the cacao thread blight pathogen Marasmiellus scandens.</title>
        <authorList>
            <person name="Baruah I.K."/>
            <person name="Leung J."/>
            <person name="Bukari Y."/>
            <person name="Amoako-Attah I."/>
            <person name="Meinhardt L.W."/>
            <person name="Bailey B.A."/>
            <person name="Cohen S.P."/>
        </authorList>
    </citation>
    <scope>NUCLEOTIDE SEQUENCE [LARGE SCALE GENOMIC DNA]</scope>
    <source>
        <strain evidence="2 3">GH-19</strain>
    </source>
</reference>
<organism evidence="2 3">
    <name type="scientific">Marasmiellus scandens</name>
    <dbReference type="NCBI Taxonomy" id="2682957"/>
    <lineage>
        <taxon>Eukaryota</taxon>
        <taxon>Fungi</taxon>
        <taxon>Dikarya</taxon>
        <taxon>Basidiomycota</taxon>
        <taxon>Agaricomycotina</taxon>
        <taxon>Agaricomycetes</taxon>
        <taxon>Agaricomycetidae</taxon>
        <taxon>Agaricales</taxon>
        <taxon>Marasmiineae</taxon>
        <taxon>Omphalotaceae</taxon>
        <taxon>Marasmiellus</taxon>
    </lineage>
</organism>
<feature type="region of interest" description="Disordered" evidence="1">
    <location>
        <begin position="1"/>
        <end position="23"/>
    </location>
</feature>
<evidence type="ECO:0008006" key="4">
    <source>
        <dbReference type="Google" id="ProtNLM"/>
    </source>
</evidence>
<dbReference type="Gene3D" id="1.10.510.10">
    <property type="entry name" value="Transferase(Phosphotransferase) domain 1"/>
    <property type="match status" value="1"/>
</dbReference>
<comment type="caution">
    <text evidence="2">The sequence shown here is derived from an EMBL/GenBank/DDBJ whole genome shotgun (WGS) entry which is preliminary data.</text>
</comment>
<evidence type="ECO:0000313" key="2">
    <source>
        <dbReference type="EMBL" id="KAK7464429.1"/>
    </source>
</evidence>
<dbReference type="InterPro" id="IPR011009">
    <property type="entry name" value="Kinase-like_dom_sf"/>
</dbReference>
<dbReference type="SUPFAM" id="SSF56112">
    <property type="entry name" value="Protein kinase-like (PK-like)"/>
    <property type="match status" value="1"/>
</dbReference>
<gene>
    <name evidence="2" type="ORF">VKT23_006596</name>
</gene>
<evidence type="ECO:0000313" key="3">
    <source>
        <dbReference type="Proteomes" id="UP001498398"/>
    </source>
</evidence>